<evidence type="ECO:0000313" key="2">
    <source>
        <dbReference type="Proteomes" id="UP000033591"/>
    </source>
</evidence>
<accession>A0A0F3PEQ9</accession>
<gene>
    <name evidence="1" type="ORF">RMAECT_0822</name>
</gene>
<dbReference type="AlphaFoldDB" id="A0A0F3PEQ9"/>
<sequence>MNFFRDFSIPPLAIMASFKVAIIAHYYDPRNIALTLH</sequence>
<comment type="caution">
    <text evidence="1">The sequence shown here is derived from an EMBL/GenBank/DDBJ whole genome shotgun (WGS) entry which is preliminary data.</text>
</comment>
<name>A0A0F3PEQ9_RICRH</name>
<organism evidence="1 2">
    <name type="scientific">Rickettsia rhipicephali str. Ect</name>
    <dbReference type="NCBI Taxonomy" id="1359199"/>
    <lineage>
        <taxon>Bacteria</taxon>
        <taxon>Pseudomonadati</taxon>
        <taxon>Pseudomonadota</taxon>
        <taxon>Alphaproteobacteria</taxon>
        <taxon>Rickettsiales</taxon>
        <taxon>Rickettsiaceae</taxon>
        <taxon>Rickettsieae</taxon>
        <taxon>Rickettsia</taxon>
        <taxon>spotted fever group</taxon>
    </lineage>
</organism>
<dbReference type="Proteomes" id="UP000033591">
    <property type="component" value="Unassembled WGS sequence"/>
</dbReference>
<evidence type="ECO:0000313" key="1">
    <source>
        <dbReference type="EMBL" id="KJV78427.1"/>
    </source>
</evidence>
<reference evidence="1 2" key="1">
    <citation type="submission" date="2015-01" db="EMBL/GenBank/DDBJ databases">
        <title>Genome Sequencing of Rickettsiales.</title>
        <authorList>
            <person name="Daugherty S.C."/>
            <person name="Su Q."/>
            <person name="Abolude K."/>
            <person name="Beier-Sexton M."/>
            <person name="Carlyon J.A."/>
            <person name="Carter R."/>
            <person name="Day N.P."/>
            <person name="Dumler S.J."/>
            <person name="Dyachenko V."/>
            <person name="Godinez A."/>
            <person name="Kurtti T.J."/>
            <person name="Lichay M."/>
            <person name="Mullins K.E."/>
            <person name="Ott S."/>
            <person name="Pappas-Brown V."/>
            <person name="Paris D.H."/>
            <person name="Patel P."/>
            <person name="Richards A.L."/>
            <person name="Sadzewicz L."/>
            <person name="Sears K."/>
            <person name="Seidman D."/>
            <person name="Sengamalay N."/>
            <person name="Stenos J."/>
            <person name="Tallon L.J."/>
            <person name="Vincent G."/>
            <person name="Fraser C.M."/>
            <person name="Munderloh U."/>
            <person name="Dunning-Hotopp J.C."/>
        </authorList>
    </citation>
    <scope>NUCLEOTIDE SEQUENCE [LARGE SCALE GENOMIC DNA]</scope>
    <source>
        <strain evidence="1 2">Ect</strain>
    </source>
</reference>
<proteinExistence type="predicted"/>
<protein>
    <submittedName>
        <fullName evidence="1">Uncharacterized protein</fullName>
    </submittedName>
</protein>
<dbReference type="EMBL" id="LAOC01000001">
    <property type="protein sequence ID" value="KJV78427.1"/>
    <property type="molecule type" value="Genomic_DNA"/>
</dbReference>